<comment type="caution">
    <text evidence="1">The sequence shown here is derived from an EMBL/GenBank/DDBJ whole genome shotgun (WGS) entry which is preliminary data.</text>
</comment>
<organism evidence="1 2">
    <name type="scientific">Pedobacter kyonggii</name>
    <dbReference type="NCBI Taxonomy" id="1926871"/>
    <lineage>
        <taxon>Bacteria</taxon>
        <taxon>Pseudomonadati</taxon>
        <taxon>Bacteroidota</taxon>
        <taxon>Sphingobacteriia</taxon>
        <taxon>Sphingobacteriales</taxon>
        <taxon>Sphingobacteriaceae</taxon>
        <taxon>Pedobacter</taxon>
    </lineage>
</organism>
<dbReference type="OrthoDB" id="593981at2"/>
<evidence type="ECO:0000313" key="2">
    <source>
        <dbReference type="Proteomes" id="UP000291819"/>
    </source>
</evidence>
<dbReference type="Proteomes" id="UP000291819">
    <property type="component" value="Unassembled WGS sequence"/>
</dbReference>
<name>A0A4V2JH79_9SPHI</name>
<protein>
    <submittedName>
        <fullName evidence="1">Uncharacterized protein</fullName>
    </submittedName>
</protein>
<dbReference type="EMBL" id="SIXF01000002">
    <property type="protein sequence ID" value="TBO44321.1"/>
    <property type="molecule type" value="Genomic_DNA"/>
</dbReference>
<sequence>MFSTAEHSNIMNRMENDIDFVQEAVSELNTISGIPITLEQRSKNDDLIIRLKNNLFFCEVKKHAKNANYGVLISSIHRNLKDSLIIADYLSKDTAERLKESGVNYLDRAGNAHIKTDNIFLYVEGRKARINKKTNQSRAFAEAGLKLLLLFITNPESLQFNYREIAARTDIALGSVSNIINELEEENFLLKTTKGRTLKHRDELIRRWVTAYNETIKPRVFRRKMRSIEQQRLSDQILDHSNIHAYLGGEGAGAIMTGYLKAQDFTIYSDMGMATLAKTLKLVPDELGNVEIYHPIWTKGLILNRPNIAPPLIVYADLLANGNSRNIETAKLIMENGL</sequence>
<keyword evidence="2" id="KW-1185">Reference proteome</keyword>
<proteinExistence type="predicted"/>
<dbReference type="Pfam" id="PF09952">
    <property type="entry name" value="AbiEi_2"/>
    <property type="match status" value="1"/>
</dbReference>
<gene>
    <name evidence="1" type="ORF">EYS08_03135</name>
</gene>
<accession>A0A4V2JH79</accession>
<dbReference type="InterPro" id="IPR019238">
    <property type="entry name" value="AbiEi_2"/>
</dbReference>
<reference evidence="1 2" key="1">
    <citation type="submission" date="2019-02" db="EMBL/GenBank/DDBJ databases">
        <title>Pedobacter kyonggii whole genome sequence analysis.</title>
        <authorList>
            <person name="Dahal R.H."/>
        </authorList>
    </citation>
    <scope>NUCLEOTIDE SEQUENCE [LARGE SCALE GENOMIC DNA]</scope>
    <source>
        <strain evidence="1 2">K-4-11-1</strain>
    </source>
</reference>
<evidence type="ECO:0000313" key="1">
    <source>
        <dbReference type="EMBL" id="TBO44321.1"/>
    </source>
</evidence>
<dbReference type="AlphaFoldDB" id="A0A4V2JH79"/>